<evidence type="ECO:0000259" key="10">
    <source>
        <dbReference type="Pfam" id="PF02884"/>
    </source>
</evidence>
<feature type="domain" description="Polysaccharide lyase 8 N-terminal alpha-helical" evidence="11">
    <location>
        <begin position="70"/>
        <end position="323"/>
    </location>
</feature>
<dbReference type="PANTHER" id="PTHR38481">
    <property type="entry name" value="HYALURONATE LYASE"/>
    <property type="match status" value="1"/>
</dbReference>
<dbReference type="InterPro" id="IPR038970">
    <property type="entry name" value="Lyase_8"/>
</dbReference>
<dbReference type="SUPFAM" id="SSF74650">
    <property type="entry name" value="Galactose mutarotase-like"/>
    <property type="match status" value="1"/>
</dbReference>
<evidence type="ECO:0000313" key="13">
    <source>
        <dbReference type="Proteomes" id="UP000462931"/>
    </source>
</evidence>
<evidence type="ECO:0000256" key="2">
    <source>
        <dbReference type="ARBA" id="ARBA00006699"/>
    </source>
</evidence>
<dbReference type="RefSeq" id="WP_154285925.1">
    <property type="nucleotide sequence ID" value="NZ_WKJI01000001.1"/>
</dbReference>
<dbReference type="PANTHER" id="PTHR38481:SF1">
    <property type="entry name" value="HYALURONATE LYASE"/>
    <property type="match status" value="1"/>
</dbReference>
<evidence type="ECO:0000256" key="1">
    <source>
        <dbReference type="ARBA" id="ARBA00001913"/>
    </source>
</evidence>
<evidence type="ECO:0000256" key="8">
    <source>
        <dbReference type="SAM" id="SignalP"/>
    </source>
</evidence>
<dbReference type="Gene3D" id="1.50.10.100">
    <property type="entry name" value="Chondroitin AC/alginate lyase"/>
    <property type="match status" value="1"/>
</dbReference>
<dbReference type="GO" id="GO:0030246">
    <property type="term" value="F:carbohydrate binding"/>
    <property type="evidence" value="ECO:0007669"/>
    <property type="project" value="InterPro"/>
</dbReference>
<dbReference type="Pfam" id="PF02278">
    <property type="entry name" value="Lyase_8"/>
    <property type="match status" value="1"/>
</dbReference>
<evidence type="ECO:0000259" key="11">
    <source>
        <dbReference type="Pfam" id="PF08124"/>
    </source>
</evidence>
<keyword evidence="6" id="KW-0456">Lyase</keyword>
<keyword evidence="4 8" id="KW-0732">Signal</keyword>
<evidence type="ECO:0000256" key="4">
    <source>
        <dbReference type="ARBA" id="ARBA00022729"/>
    </source>
</evidence>
<proteinExistence type="inferred from homology"/>
<reference evidence="12 13" key="1">
    <citation type="submission" date="2019-11" db="EMBL/GenBank/DDBJ databases">
        <authorList>
            <person name="Cheng Q."/>
            <person name="Yang Z."/>
        </authorList>
    </citation>
    <scope>NUCLEOTIDE SEQUENCE [LARGE SCALE GENOMIC DNA]</scope>
    <source>
        <strain evidence="12 13">HX-22-1</strain>
    </source>
</reference>
<dbReference type="SUPFAM" id="SSF49863">
    <property type="entry name" value="Hyaluronate lyase-like, C-terminal domain"/>
    <property type="match status" value="1"/>
</dbReference>
<protein>
    <submittedName>
        <fullName evidence="12">Chondroitinase</fullName>
    </submittedName>
</protein>
<feature type="domain" description="Polysaccharide lyase family 8 central" evidence="9">
    <location>
        <begin position="361"/>
        <end position="607"/>
    </location>
</feature>
<evidence type="ECO:0000256" key="7">
    <source>
        <dbReference type="PIRSR" id="PIRSR638970-1"/>
    </source>
</evidence>
<evidence type="ECO:0000259" key="9">
    <source>
        <dbReference type="Pfam" id="PF02278"/>
    </source>
</evidence>
<dbReference type="SUPFAM" id="SSF48230">
    <property type="entry name" value="Chondroitin AC/alginate lyase"/>
    <property type="match status" value="1"/>
</dbReference>
<dbReference type="EMBL" id="WKJI01000001">
    <property type="protein sequence ID" value="MRX45763.1"/>
    <property type="molecule type" value="Genomic_DNA"/>
</dbReference>
<dbReference type="Pfam" id="PF02884">
    <property type="entry name" value="Lyase_8_C"/>
    <property type="match status" value="1"/>
</dbReference>
<dbReference type="Gene3D" id="2.60.220.10">
    <property type="entry name" value="Polysaccharide lyase family 8-like, C-terminal"/>
    <property type="match status" value="1"/>
</dbReference>
<evidence type="ECO:0000256" key="6">
    <source>
        <dbReference type="ARBA" id="ARBA00023239"/>
    </source>
</evidence>
<evidence type="ECO:0000256" key="5">
    <source>
        <dbReference type="ARBA" id="ARBA00022837"/>
    </source>
</evidence>
<dbReference type="GO" id="GO:0016837">
    <property type="term" value="F:carbon-oxygen lyase activity, acting on polysaccharides"/>
    <property type="evidence" value="ECO:0007669"/>
    <property type="project" value="UniProtKB-ARBA"/>
</dbReference>
<dbReference type="GO" id="GO:0005975">
    <property type="term" value="P:carbohydrate metabolic process"/>
    <property type="evidence" value="ECO:0007669"/>
    <property type="project" value="InterPro"/>
</dbReference>
<gene>
    <name evidence="12" type="ORF">GJJ64_01005</name>
</gene>
<comment type="similarity">
    <text evidence="2">Belongs to the polysaccharide lyase 8 family.</text>
</comment>
<dbReference type="InterPro" id="IPR004103">
    <property type="entry name" value="Lyase_8_C"/>
</dbReference>
<feature type="chain" id="PRO_5029744258" evidence="8">
    <location>
        <begin position="19"/>
        <end position="715"/>
    </location>
</feature>
<dbReference type="Pfam" id="PF08124">
    <property type="entry name" value="Lyase_8_N"/>
    <property type="match status" value="1"/>
</dbReference>
<dbReference type="InterPro" id="IPR014718">
    <property type="entry name" value="GH-type_carb-bd"/>
</dbReference>
<accession>A0A7K0FIJ9</accession>
<evidence type="ECO:0000256" key="3">
    <source>
        <dbReference type="ARBA" id="ARBA00011245"/>
    </source>
</evidence>
<dbReference type="AlphaFoldDB" id="A0A7K0FIJ9"/>
<feature type="active site" evidence="7">
    <location>
        <position position="246"/>
    </location>
</feature>
<dbReference type="InterPro" id="IPR003159">
    <property type="entry name" value="Lyase_8_central_dom"/>
</dbReference>
<dbReference type="InterPro" id="IPR011013">
    <property type="entry name" value="Gal_mutarotase_sf_dom"/>
</dbReference>
<comment type="caution">
    <text evidence="12">The sequence shown here is derived from an EMBL/GenBank/DDBJ whole genome shotgun (WGS) entry which is preliminary data.</text>
</comment>
<sequence length="715" mass="81083">MQYFLTLLFCCVFTVVNAQQSLFSILEKNVKSYYLMNDDNYKELNEIIKSLDQDPKAVDQVTVEVYQKKKSDSVMVNTALKLLNNDGSWSDINYKDDKLSGWSPKIHADRILALTLLYSNSESGFYKNPDIKIALHKAMDFWFKAKLVCRNWWYNEIGIPKTLGPAFIFLKNELSVEEMQQAIVVLNKSGFKQTGQNKVWQAGNVLFKAILLEDEKLAKRARDTIFSELRITTEEGIQPDFSFHQHGPQQQFGNYGLSFVTSMSFWARVLSGTTLKLPEESLNIIRNLILEGFSWVNWKGTMDVNALGRQFFKGAQRSKSLALAYAVIDMIYVDEKFKDSYKAYISSNYAPSKAPHITGTKHFWRSDMTIHRSLNWSSSVKLSSNRIQATEALNRENLKGYHVGNGTTFLYVDGTEYDDISPVWNWKKLPGVTNFQKSGPLPILTIEGYRNKGDFTGGVTNGKFGITAFQLNRDSLTANKAWFYLNDKLICLGSDIRTNLPDSVFTTINQTYANGDVLVFDKSLKTLSKGELSSSNFKWIYHNKIGYYPLSSTKLKITKQLQSGSWGEIAFVYDKEKELKKDIFTLEIEHGKQVKGASYAYVVLPGVAKAEIMNYQPDFLLLDNSKTVQSIINKDKTLCMLAVYQPTKLNVAGIGAIDFKQAGLYMFEKSLNGWMLYVADPTHKLLKIDMSFMGKKISLNMPQGADAGKTTSLKI</sequence>
<evidence type="ECO:0000313" key="12">
    <source>
        <dbReference type="EMBL" id="MRX45763.1"/>
    </source>
</evidence>
<dbReference type="InterPro" id="IPR008929">
    <property type="entry name" value="Chondroitin_lyas"/>
</dbReference>
<organism evidence="12 13">
    <name type="scientific">Pedobacter puniceum</name>
    <dbReference type="NCBI Taxonomy" id="2666136"/>
    <lineage>
        <taxon>Bacteria</taxon>
        <taxon>Pseudomonadati</taxon>
        <taxon>Bacteroidota</taxon>
        <taxon>Sphingobacteriia</taxon>
        <taxon>Sphingobacteriales</taxon>
        <taxon>Sphingobacteriaceae</taxon>
        <taxon>Pedobacter</taxon>
    </lineage>
</organism>
<feature type="domain" description="Polysaccharide lyase family 8 C-terminal" evidence="10">
    <location>
        <begin position="622"/>
        <end position="685"/>
    </location>
</feature>
<feature type="active site" evidence="7">
    <location>
        <position position="309"/>
    </location>
</feature>
<dbReference type="InterPro" id="IPR012970">
    <property type="entry name" value="Lyase_8_alpha_N"/>
</dbReference>
<name>A0A7K0FIJ9_9SPHI</name>
<dbReference type="GO" id="GO:0005576">
    <property type="term" value="C:extracellular region"/>
    <property type="evidence" value="ECO:0007669"/>
    <property type="project" value="InterPro"/>
</dbReference>
<feature type="signal peptide" evidence="8">
    <location>
        <begin position="1"/>
        <end position="18"/>
    </location>
</feature>
<comment type="subunit">
    <text evidence="3">Monomer.</text>
</comment>
<keyword evidence="5" id="KW-0106">Calcium</keyword>
<comment type="cofactor">
    <cofactor evidence="1">
        <name>Ca(2+)</name>
        <dbReference type="ChEBI" id="CHEBI:29108"/>
    </cofactor>
</comment>
<feature type="active site" evidence="7">
    <location>
        <position position="255"/>
    </location>
</feature>
<keyword evidence="13" id="KW-1185">Reference proteome</keyword>
<dbReference type="Gene3D" id="2.70.98.10">
    <property type="match status" value="1"/>
</dbReference>
<dbReference type="Proteomes" id="UP000462931">
    <property type="component" value="Unassembled WGS sequence"/>
</dbReference>
<dbReference type="InterPro" id="IPR011071">
    <property type="entry name" value="Lyase_8-like_C"/>
</dbReference>